<comment type="caution">
    <text evidence="3">The sequence shown here is derived from an EMBL/GenBank/DDBJ whole genome shotgun (WGS) entry which is preliminary data.</text>
</comment>
<proteinExistence type="predicted"/>
<feature type="non-terminal residue" evidence="3">
    <location>
        <position position="318"/>
    </location>
</feature>
<dbReference type="InterPro" id="IPR036508">
    <property type="entry name" value="Chitin-bd_dom_sf"/>
</dbReference>
<dbReference type="EMBL" id="JARKIK010000032">
    <property type="protein sequence ID" value="KAK8740700.1"/>
    <property type="molecule type" value="Genomic_DNA"/>
</dbReference>
<feature type="compositionally biased region" description="Polar residues" evidence="1">
    <location>
        <begin position="178"/>
        <end position="199"/>
    </location>
</feature>
<name>A0AAW0X8A9_CHEQU</name>
<dbReference type="InterPro" id="IPR002557">
    <property type="entry name" value="Chitin-bd_dom"/>
</dbReference>
<keyword evidence="4" id="KW-1185">Reference proteome</keyword>
<evidence type="ECO:0000313" key="3">
    <source>
        <dbReference type="EMBL" id="KAK8740700.1"/>
    </source>
</evidence>
<dbReference type="SUPFAM" id="SSF57625">
    <property type="entry name" value="Invertebrate chitin-binding proteins"/>
    <property type="match status" value="1"/>
</dbReference>
<dbReference type="PANTHER" id="PTHR22933:SF44">
    <property type="entry name" value="RE15157P"/>
    <property type="match status" value="1"/>
</dbReference>
<dbReference type="GO" id="GO:0005576">
    <property type="term" value="C:extracellular region"/>
    <property type="evidence" value="ECO:0007669"/>
    <property type="project" value="InterPro"/>
</dbReference>
<evidence type="ECO:0000256" key="1">
    <source>
        <dbReference type="SAM" id="MobiDB-lite"/>
    </source>
</evidence>
<dbReference type="SMART" id="SM00494">
    <property type="entry name" value="ChtBD2"/>
    <property type="match status" value="1"/>
</dbReference>
<reference evidence="3 4" key="1">
    <citation type="journal article" date="2024" name="BMC Genomics">
        <title>Genome assembly of redclaw crayfish (Cherax quadricarinatus) provides insights into its immune adaptation and hypoxia tolerance.</title>
        <authorList>
            <person name="Liu Z."/>
            <person name="Zheng J."/>
            <person name="Li H."/>
            <person name="Fang K."/>
            <person name="Wang S."/>
            <person name="He J."/>
            <person name="Zhou D."/>
            <person name="Weng S."/>
            <person name="Chi M."/>
            <person name="Gu Z."/>
            <person name="He J."/>
            <person name="Li F."/>
            <person name="Wang M."/>
        </authorList>
    </citation>
    <scope>NUCLEOTIDE SEQUENCE [LARGE SCALE GENOMIC DNA]</scope>
    <source>
        <strain evidence="3">ZL_2023a</strain>
    </source>
</reference>
<feature type="domain" description="Chitin-binding type-2" evidence="2">
    <location>
        <begin position="76"/>
        <end position="134"/>
    </location>
</feature>
<dbReference type="PROSITE" id="PS50940">
    <property type="entry name" value="CHIT_BIND_II"/>
    <property type="match status" value="1"/>
</dbReference>
<accession>A0AAW0X8A9</accession>
<dbReference type="PANTHER" id="PTHR22933">
    <property type="entry name" value="FI18007P1-RELATED"/>
    <property type="match status" value="1"/>
</dbReference>
<dbReference type="Proteomes" id="UP001445076">
    <property type="component" value="Unassembled WGS sequence"/>
</dbReference>
<sequence>MWRGGRLRYSGRAMIAAATIFLQHTLSILSLQRPLRRLPHLFIFLLFSLTSCNSGVTAQQTDDGTYPQLGTIPVTSFNCVGQAPGYYADPDTGCQVYHMCDTLEKQYSYLCPNHTLFNQKFMVCDHWYMVNCSSAQDFYHLNVHIGEGGSGNPAVNSLQVSTEAGHDTGHTSTKDVKTSSLASTFKSSRSDSPQQQASSLTLTPTRRITPPFAPTSIPTQPLTPASKPTQPLIPTSTPTQPFILRNIPTDRFIPTNIFTLPFTTTNTVTTAITESVTIKDSQVGLSQPWHSPTLPPITKPIAPPTTQPVIPPTAQPIT</sequence>
<gene>
    <name evidence="3" type="ORF">OTU49_002661</name>
</gene>
<dbReference type="GO" id="GO:0008061">
    <property type="term" value="F:chitin binding"/>
    <property type="evidence" value="ECO:0007669"/>
    <property type="project" value="InterPro"/>
</dbReference>
<evidence type="ECO:0000259" key="2">
    <source>
        <dbReference type="PROSITE" id="PS50940"/>
    </source>
</evidence>
<feature type="compositionally biased region" description="Low complexity" evidence="1">
    <location>
        <begin position="200"/>
        <end position="210"/>
    </location>
</feature>
<dbReference type="AlphaFoldDB" id="A0AAW0X8A9"/>
<feature type="compositionally biased region" description="Basic and acidic residues" evidence="1">
    <location>
        <begin position="164"/>
        <end position="177"/>
    </location>
</feature>
<feature type="region of interest" description="Disordered" evidence="1">
    <location>
        <begin position="163"/>
        <end position="241"/>
    </location>
</feature>
<protein>
    <recommendedName>
        <fullName evidence="2">Chitin-binding type-2 domain-containing protein</fullName>
    </recommendedName>
</protein>
<dbReference type="InterPro" id="IPR052976">
    <property type="entry name" value="Scoloptoxin-like"/>
</dbReference>
<dbReference type="Pfam" id="PF01607">
    <property type="entry name" value="CBM_14"/>
    <property type="match status" value="1"/>
</dbReference>
<organism evidence="3 4">
    <name type="scientific">Cherax quadricarinatus</name>
    <name type="common">Australian red claw crayfish</name>
    <dbReference type="NCBI Taxonomy" id="27406"/>
    <lineage>
        <taxon>Eukaryota</taxon>
        <taxon>Metazoa</taxon>
        <taxon>Ecdysozoa</taxon>
        <taxon>Arthropoda</taxon>
        <taxon>Crustacea</taxon>
        <taxon>Multicrustacea</taxon>
        <taxon>Malacostraca</taxon>
        <taxon>Eumalacostraca</taxon>
        <taxon>Eucarida</taxon>
        <taxon>Decapoda</taxon>
        <taxon>Pleocyemata</taxon>
        <taxon>Astacidea</taxon>
        <taxon>Parastacoidea</taxon>
        <taxon>Parastacidae</taxon>
        <taxon>Cherax</taxon>
    </lineage>
</organism>
<dbReference type="Gene3D" id="2.170.140.10">
    <property type="entry name" value="Chitin binding domain"/>
    <property type="match status" value="1"/>
</dbReference>
<evidence type="ECO:0000313" key="4">
    <source>
        <dbReference type="Proteomes" id="UP001445076"/>
    </source>
</evidence>
<feature type="region of interest" description="Disordered" evidence="1">
    <location>
        <begin position="294"/>
        <end position="318"/>
    </location>
</feature>
<feature type="compositionally biased region" description="Polar residues" evidence="1">
    <location>
        <begin position="216"/>
        <end position="240"/>
    </location>
</feature>